<comment type="caution">
    <text evidence="1">The sequence shown here is derived from an EMBL/GenBank/DDBJ whole genome shotgun (WGS) entry which is preliminary data.</text>
</comment>
<protein>
    <submittedName>
        <fullName evidence="1">Uncharacterized protein</fullName>
    </submittedName>
</protein>
<reference evidence="1 2" key="1">
    <citation type="submission" date="2014-01" db="EMBL/GenBank/DDBJ databases">
        <authorList>
            <person name="Dobos K."/>
            <person name="Lenaerts A."/>
            <person name="Ordway D."/>
            <person name="DeGroote M.A."/>
            <person name="Parker T."/>
            <person name="Sizemore C."/>
            <person name="Tallon L.J."/>
            <person name="Sadzewicz L.K."/>
            <person name="Sengamalay N."/>
            <person name="Fraser C.M."/>
            <person name="Hine E."/>
            <person name="Shefchek K.A."/>
            <person name="Das S.P."/>
            <person name="Tettelin H."/>
        </authorList>
    </citation>
    <scope>NUCLEOTIDE SEQUENCE [LARGE SCALE GENOMIC DNA]</scope>
    <source>
        <strain evidence="1 2">Harvey</strain>
    </source>
</reference>
<dbReference type="EMBL" id="JAOL01000040">
    <property type="protein sequence ID" value="EUA93801.1"/>
    <property type="molecule type" value="Genomic_DNA"/>
</dbReference>
<accession>A0ABN0R9N5</accession>
<name>A0ABN0R9N5_MYCUL</name>
<keyword evidence="2" id="KW-1185">Reference proteome</keyword>
<dbReference type="Proteomes" id="UP000020681">
    <property type="component" value="Unassembled WGS sequence"/>
</dbReference>
<gene>
    <name evidence="1" type="ORF">I551_8922</name>
</gene>
<evidence type="ECO:0000313" key="1">
    <source>
        <dbReference type="EMBL" id="EUA93801.1"/>
    </source>
</evidence>
<evidence type="ECO:0000313" key="2">
    <source>
        <dbReference type="Proteomes" id="UP000020681"/>
    </source>
</evidence>
<sequence>MRSGGDGARAPGSGRCRGSGALFFGNGGAGATVRQGHGVGGTGGSAVLIGNGGDGGDGTGARPVAPAVAAFHLRPERVERTSLARTDAAGSNSREICTWLRKFAGDPHTMWHIR</sequence>
<proteinExistence type="predicted"/>
<organism evidence="1 2">
    <name type="scientific">Mycobacterium ulcerans str. Harvey</name>
    <dbReference type="NCBI Taxonomy" id="1299332"/>
    <lineage>
        <taxon>Bacteria</taxon>
        <taxon>Bacillati</taxon>
        <taxon>Actinomycetota</taxon>
        <taxon>Actinomycetes</taxon>
        <taxon>Mycobacteriales</taxon>
        <taxon>Mycobacteriaceae</taxon>
        <taxon>Mycobacterium</taxon>
        <taxon>Mycobacterium ulcerans group</taxon>
    </lineage>
</organism>